<evidence type="ECO:0000256" key="6">
    <source>
        <dbReference type="ARBA" id="ARBA00022840"/>
    </source>
</evidence>
<dbReference type="Gene3D" id="3.90.740.10">
    <property type="entry name" value="Valyl/Leucyl/Isoleucyl-tRNA synthetase, editing domain"/>
    <property type="match status" value="1"/>
</dbReference>
<dbReference type="InterPro" id="IPR009008">
    <property type="entry name" value="Val/Leu/Ile-tRNA-synth_edit"/>
</dbReference>
<feature type="domain" description="Methionyl/Valyl/Leucyl/Isoleucyl-tRNA synthetase anticodon-binding" evidence="14">
    <location>
        <begin position="626"/>
        <end position="766"/>
    </location>
</feature>
<dbReference type="Pfam" id="PF13585">
    <property type="entry name" value="CHU_C"/>
    <property type="match status" value="1"/>
</dbReference>
<dbReference type="InterPro" id="IPR037118">
    <property type="entry name" value="Val-tRNA_synth_C_sf"/>
</dbReference>
<dbReference type="NCBIfam" id="TIGR04131">
    <property type="entry name" value="Bac_Flav_CTERM"/>
    <property type="match status" value="1"/>
</dbReference>
<dbReference type="eggNOG" id="COG0525">
    <property type="taxonomic scope" value="Bacteria"/>
</dbReference>
<comment type="function">
    <text evidence="12">Catalyzes the attachment of valine to tRNA(Val). As ValRS can inadvertently accommodate and process structurally similar amino acids such as threonine, to avoid such errors, it has a 'posttransfer' editing activity that hydrolyzes mischarged Thr-tRNA(Val) in a tRNA-dependent manner.</text>
</comment>
<dbReference type="InterPro" id="IPR001412">
    <property type="entry name" value="aa-tRNA-synth_I_CS"/>
</dbReference>
<dbReference type="Gene3D" id="1.10.287.380">
    <property type="entry name" value="Valyl-tRNA synthetase, C-terminal domain"/>
    <property type="match status" value="1"/>
</dbReference>
<evidence type="ECO:0000256" key="3">
    <source>
        <dbReference type="ARBA" id="ARBA00022490"/>
    </source>
</evidence>
<dbReference type="FunFam" id="1.10.287.380:FF:000001">
    <property type="entry name" value="Valine--tRNA ligase"/>
    <property type="match status" value="1"/>
</dbReference>
<dbReference type="PROSITE" id="PS00178">
    <property type="entry name" value="AA_TRNA_LIGASE_I"/>
    <property type="match status" value="1"/>
</dbReference>
<dbReference type="HOGENOM" id="CLU_225568_0_0_10"/>
<evidence type="ECO:0000313" key="16">
    <source>
        <dbReference type="EMBL" id="CCB69237.1"/>
    </source>
</evidence>
<dbReference type="Gene3D" id="2.60.120.200">
    <property type="match status" value="1"/>
</dbReference>
<dbReference type="SUPFAM" id="SSF49899">
    <property type="entry name" value="Concanavalin A-like lectins/glucanases"/>
    <property type="match status" value="1"/>
</dbReference>
<dbReference type="InterPro" id="IPR019499">
    <property type="entry name" value="Val-tRNA_synth_tRNA-bd"/>
</dbReference>
<evidence type="ECO:0000256" key="7">
    <source>
        <dbReference type="ARBA" id="ARBA00022917"/>
    </source>
</evidence>
<dbReference type="Pfam" id="PF08264">
    <property type="entry name" value="Anticodon_1"/>
    <property type="match status" value="1"/>
</dbReference>
<feature type="domain" description="Aminoacyl-tRNA synthetase class Ia" evidence="13">
    <location>
        <begin position="15"/>
        <end position="583"/>
    </location>
</feature>
<dbReference type="PRINTS" id="PR00986">
    <property type="entry name" value="TRNASYNTHVAL"/>
</dbReference>
<evidence type="ECO:0000256" key="1">
    <source>
        <dbReference type="ARBA" id="ARBA00004496"/>
    </source>
</evidence>
<dbReference type="PANTHER" id="PTHR11946:SF109">
    <property type="entry name" value="VALINE--TRNA LIGASE"/>
    <property type="match status" value="1"/>
</dbReference>
<dbReference type="Pfam" id="PF18483">
    <property type="entry name" value="Lectin_L-type_dom"/>
    <property type="match status" value="1"/>
</dbReference>
<organism evidence="16 17">
    <name type="scientific">Flavobacterium branchiophilum (strain FL-15)</name>
    <dbReference type="NCBI Taxonomy" id="1034807"/>
    <lineage>
        <taxon>Bacteria</taxon>
        <taxon>Pseudomonadati</taxon>
        <taxon>Bacteroidota</taxon>
        <taxon>Flavobacteriia</taxon>
        <taxon>Flavobacteriales</taxon>
        <taxon>Flavobacteriaceae</taxon>
        <taxon>Flavobacterium</taxon>
    </lineage>
</organism>
<evidence type="ECO:0000259" key="14">
    <source>
        <dbReference type="Pfam" id="PF08264"/>
    </source>
</evidence>
<feature type="binding site" evidence="12">
    <location>
        <position position="547"/>
    </location>
    <ligand>
        <name>ATP</name>
        <dbReference type="ChEBI" id="CHEBI:30616"/>
    </ligand>
</feature>
<dbReference type="InterPro" id="IPR013320">
    <property type="entry name" value="ConA-like_dom_sf"/>
</dbReference>
<dbReference type="SUPFAM" id="SSF47323">
    <property type="entry name" value="Anticodon-binding domain of a subclass of class I aminoacyl-tRNA synthetases"/>
    <property type="match status" value="1"/>
</dbReference>
<proteinExistence type="inferred from homology"/>
<keyword evidence="3 12" id="KW-0963">Cytoplasm</keyword>
<evidence type="ECO:0000256" key="11">
    <source>
        <dbReference type="ARBA" id="ARBA00060830"/>
    </source>
</evidence>
<evidence type="ECO:0000256" key="9">
    <source>
        <dbReference type="ARBA" id="ARBA00023146"/>
    </source>
</evidence>
<keyword evidence="5 12" id="KW-0547">Nucleotide-binding</keyword>
<dbReference type="GO" id="GO:0005975">
    <property type="term" value="P:carbohydrate metabolic process"/>
    <property type="evidence" value="ECO:0007669"/>
    <property type="project" value="UniProtKB-ARBA"/>
</dbReference>
<dbReference type="InterPro" id="IPR009080">
    <property type="entry name" value="tRNAsynth_Ia_anticodon-bd"/>
</dbReference>
<gene>
    <name evidence="12 16" type="primary">valS</name>
    <name evidence="16" type="ordered locus">FBFL15_1149</name>
</gene>
<evidence type="ECO:0000256" key="2">
    <source>
        <dbReference type="ARBA" id="ARBA00011245"/>
    </source>
</evidence>
<evidence type="ECO:0000313" key="17">
    <source>
        <dbReference type="Proteomes" id="UP000009186"/>
    </source>
</evidence>
<dbReference type="InterPro" id="IPR002303">
    <property type="entry name" value="Valyl-tRNA_ligase"/>
</dbReference>
<comment type="subcellular location">
    <subcellularLocation>
        <location evidence="1 12">Cytoplasm</location>
    </subcellularLocation>
</comment>
<comment type="domain">
    <text evidence="12">ValRS has two distinct active sites: one for aminoacylation and one for editing. The misactivated threonine is translocated from the active site to the editing site.</text>
</comment>
<comment type="catalytic activity">
    <reaction evidence="10 12">
        <text>tRNA(Val) + L-valine + ATP = L-valyl-tRNA(Val) + AMP + diphosphate</text>
        <dbReference type="Rhea" id="RHEA:10704"/>
        <dbReference type="Rhea" id="RHEA-COMP:9672"/>
        <dbReference type="Rhea" id="RHEA-COMP:9708"/>
        <dbReference type="ChEBI" id="CHEBI:30616"/>
        <dbReference type="ChEBI" id="CHEBI:33019"/>
        <dbReference type="ChEBI" id="CHEBI:57762"/>
        <dbReference type="ChEBI" id="CHEBI:78442"/>
        <dbReference type="ChEBI" id="CHEBI:78537"/>
        <dbReference type="ChEBI" id="CHEBI:456215"/>
        <dbReference type="EC" id="6.1.1.9"/>
    </reaction>
</comment>
<evidence type="ECO:0000259" key="13">
    <source>
        <dbReference type="Pfam" id="PF00133"/>
    </source>
</evidence>
<evidence type="ECO:0000256" key="8">
    <source>
        <dbReference type="ARBA" id="ARBA00023054"/>
    </source>
</evidence>
<dbReference type="CDD" id="cd07962">
    <property type="entry name" value="Anticodon_Ia_Val"/>
    <property type="match status" value="1"/>
</dbReference>
<dbReference type="InterPro" id="IPR033705">
    <property type="entry name" value="Anticodon_Ia_Val"/>
</dbReference>
<dbReference type="Gene3D" id="1.10.730.10">
    <property type="entry name" value="Isoleucyl-tRNA Synthetase, Domain 1"/>
    <property type="match status" value="1"/>
</dbReference>
<dbReference type="CDD" id="cd00817">
    <property type="entry name" value="ValRS_core"/>
    <property type="match status" value="1"/>
</dbReference>
<dbReference type="GO" id="GO:0006438">
    <property type="term" value="P:valyl-tRNA aminoacylation"/>
    <property type="evidence" value="ECO:0007669"/>
    <property type="project" value="UniProtKB-UniRule"/>
</dbReference>
<dbReference type="NCBIfam" id="NF004349">
    <property type="entry name" value="PRK05729.1"/>
    <property type="match status" value="1"/>
</dbReference>
<dbReference type="EC" id="6.1.1.9" evidence="12"/>
<dbReference type="GO" id="GO:0005829">
    <property type="term" value="C:cytosol"/>
    <property type="evidence" value="ECO:0007669"/>
    <property type="project" value="TreeGrafter"/>
</dbReference>
<dbReference type="GO" id="GO:0002161">
    <property type="term" value="F:aminoacyl-tRNA deacylase activity"/>
    <property type="evidence" value="ECO:0007669"/>
    <property type="project" value="InterPro"/>
</dbReference>
<evidence type="ECO:0000256" key="12">
    <source>
        <dbReference type="HAMAP-Rule" id="MF_02004"/>
    </source>
</evidence>
<keyword evidence="17" id="KW-1185">Reference proteome</keyword>
<keyword evidence="8 12" id="KW-0175">Coiled coil</keyword>
<dbReference type="GO" id="GO:0004832">
    <property type="term" value="F:valine-tRNA ligase activity"/>
    <property type="evidence" value="ECO:0007669"/>
    <property type="project" value="UniProtKB-UniRule"/>
</dbReference>
<dbReference type="SUPFAM" id="SSF46589">
    <property type="entry name" value="tRNA-binding arm"/>
    <property type="match status" value="1"/>
</dbReference>
<evidence type="ECO:0000259" key="15">
    <source>
        <dbReference type="Pfam" id="PF10458"/>
    </source>
</evidence>
<dbReference type="InterPro" id="IPR026341">
    <property type="entry name" value="T9SS_type_B"/>
</dbReference>
<keyword evidence="6 12" id="KW-0067">ATP-binding</keyword>
<evidence type="ECO:0000256" key="5">
    <source>
        <dbReference type="ARBA" id="ARBA00022741"/>
    </source>
</evidence>
<keyword evidence="9 12" id="KW-0030">Aminoacyl-tRNA synthetase</keyword>
<protein>
    <recommendedName>
        <fullName evidence="12">Valine--tRNA ligase</fullName>
        <ecNumber evidence="12">6.1.1.9</ecNumber>
    </recommendedName>
    <alternativeName>
        <fullName evidence="12">Valyl-tRNA synthetase</fullName>
        <shortName evidence="12">ValRS</shortName>
    </alternativeName>
</protein>
<dbReference type="InterPro" id="IPR013155">
    <property type="entry name" value="M/V/L/I-tRNA-synth_anticd-bd"/>
</dbReference>
<dbReference type="PANTHER" id="PTHR11946">
    <property type="entry name" value="VALYL-TRNA SYNTHETASES"/>
    <property type="match status" value="1"/>
</dbReference>
<keyword evidence="4 12" id="KW-0436">Ligase</keyword>
<dbReference type="Gene3D" id="3.40.50.620">
    <property type="entry name" value="HUPs"/>
    <property type="match status" value="2"/>
</dbReference>
<dbReference type="Proteomes" id="UP000009186">
    <property type="component" value="Chromosome"/>
</dbReference>
<dbReference type="FunFam" id="3.40.50.620:FF:000032">
    <property type="entry name" value="Valine--tRNA ligase"/>
    <property type="match status" value="1"/>
</dbReference>
<dbReference type="CDD" id="cd01951">
    <property type="entry name" value="lectin_L-type"/>
    <property type="match status" value="1"/>
</dbReference>
<comment type="subunit">
    <text evidence="2 12">Monomer.</text>
</comment>
<dbReference type="Pfam" id="PF00133">
    <property type="entry name" value="tRNA-synt_1"/>
    <property type="match status" value="1"/>
</dbReference>
<dbReference type="InterPro" id="IPR002300">
    <property type="entry name" value="aa-tRNA-synth_Ia"/>
</dbReference>
<dbReference type="Pfam" id="PF10458">
    <property type="entry name" value="Val_tRNA-synt_C"/>
    <property type="match status" value="1"/>
</dbReference>
<dbReference type="SUPFAM" id="SSF52374">
    <property type="entry name" value="Nucleotidylyl transferase"/>
    <property type="match status" value="1"/>
</dbReference>
<sequence>MTIPAQFDAKTIEQKWYDYWMKNNYFHSEPDHRTPYTIVIPPPNVTGVLHMGHMLNNTIQDVLIRRARLKGLNACWVPGTDHASIATEAKVVAKLKAEGINKNDLTREEFLAHAWEWTDKYGGVILDQLKKLGASCDWERTKFTMDPDMSASVIRSFVDLYNKGLIYRGYRMVNWDPEAKTTLSDEEVIYEEQQGKLYFLKYKINSSPALPEGEGAEEYLTIATTRPETIFGDTAICINPNDERFAHLKGKQAIVPICGRVIPIIEDEYVDVEFGTGCLKVTPAHDMMDKTLGEKHHLEIIDIFNEDATLNSFGLHYQGQDRFVVREAIAKELETVGALAKTETHLNKVGTSERTKAVIEPRLSDQWFLKMEDLVKPAIKAVLEDGEIKLHPKRFDNTYAHWLNNIRDWNISRQLWWGQQIPAYYYGDGKEDFVVAETIEEALVLAKKRTNNPQLTTDNLTQDVDALDTWFSSWLWPMAVFGGIMNPENKDFNYYYPTNDLVTGPDILFFWVARMIIAGYEYTGKKPFTNVYLTGLVRDKQRRKMSKQLGNSPDPLDLIDKFGADGVRVGLLLSASAGNDIMFDEELCNQGKAFTNKIWNAFKLIKGWEVSDTIPQPESSKVAIEWYEAKLLQTLVEIEDNFEKYRISDALMGIYKLVWDDFCSWFLEMIKPAYQQPIDSVTLAKAIEMLENNLKLLHPFMPFLTEEIWQLLAERTKEEALIVSTWPEMKPFNASLITDFESTIEVISGIRTIRKDKNIPFKDAIELKVVNNDKATIYFDSVVSKLGNITALDYVSDKVDGALSFRLKSNEYFIPITGNINVEEEMAKLTEELNYTKGFLKFVQAKLSNEKFVAGAPEKVIEMERKKEADALAKIATIEQSLININLISKSSLLTIFFFFISLMFNVLNAQSFNIQGNASLITNSPPEYLITPNLNSQAGMISNLFPINLTTNFEIQFDLNFGINDSNGADGIAFFISKLCVPSLGVGSSLGLPSNENMIVIKFDTYDNGFPNDIIYDHIGIYKNSSLLNSQLIMDLQNNPICFLPSCNNIEDGNFYSVKIKWYYISLTQQKLELYINNNLRASSTGNHITNIFSGENNLFWSLSASTGAYNNNHIVRFPNDITNITGCVGNSIILNAPNLGSNYVWSNNTSNTNLANYTITSNEVISCNYTDYCGFPRIINYEISALPEISLITPSIEQSSICEPNSTFNLNQFVPIILNGLSAADYEVFFYTSSANAQAGTNHITNLNAYPGTDNQTIYVSVTDLIGSNCTEYRQFQLHINPLSDAVVSGTATVNLNSSSPSVTFTGSGGVAPYTFTYNINGGTSQQITTTTGNSVSIPVPTNTLGVFNYNITSVTSANNCPKAVSQTATVTVLSLPTATIAGTTATCLNDASPNITFTGANGVAPYTFTYNINGGANQTVSTTMGNSVTVAAPTTSAGTFAYNLISVADSGSPSQSQTQSGTATITVNNPVNAGTDGNTTVCITDTTSINLFSLITGEQTGGVWTRTSGTGGTFTAASGTFVPSNATNSTFVYTLTAASPCVDDSSQATVNISPASNAGTDGNTTVCENSTTAINLFDLITGEQSGGVWTRTSGTGGTFTAASATFVPTSATNSTFTYTITGTSPCPDDSSLATVNVNAVANAGTDGSTTVCENSTTAINLFDLITGEQSGGVWTRTSGTGGTFTAASATFVPTSATNSTFTYTLTAASPCVDDSSQATVNISPASNAGTDGSTTVCENSTTAINLFDLITGEQSGGVWSRTSGTGGTFTAASATFVPTNATNSTFTYTITGTSPCPDDSSLATVNVNAVANAGTDGNTTICVDATAAVNLFSLITGEQTGGVWTRTSGVGGTFNATTGTFTSSLGATTSQFKYTVAGSAPCLDDFSMATININEVPNAGTDGTLTICETSTTTINLADILLGEQSGGVWTRTSGTGGTFNAAAGTFVPAPGASSSFTYTVAGVAPCVDDTALATVTILSAPAFNTPVALQVCDDNNDGVACFTLSNATPQITNNNASLTVTYHVTLTDAQTGEQPLPNTYCNITTPFSQTIYVRIFDPLAPACFSTSSLQLIVNPRPIPNVNLTDYVLCDNTAPTNDGIETFDMHAKDAEIANGLIGTVIKYYSSLADAQNQTNALPNFYTNTTSPNQQTVYFRIQYPGTGCFSIGNFKLIVKPLPLVPSSFTSMTLCDANAPLGFENFDLASQITTLLNGQTGMNVTFYPSLADANANTNAILPANWSSYTNVLAYSQTLGIKLTNVITGCSNISTMDLIVNPLPMPVVPTTPLAICDTNQNGQYFFDLTTLTANILAGAINVTITYHETLSDAQTGSYPIANPQHYENSGALVQFIYASAVNQYGCRKAITIELNVNIAPIVPGSGSIANLTKCDQTDSNNQDGLTLFDLPQQTAGLLALQTSAASNYTVTYHLTQADALTGANPIVNAAAYYNISNPQTIWASIKRNSTNCRNITRFDLIVNLPLALTIPTALSVCDTDANPNDQFYTFDLTLKNNEITQGLTGYTVTYYPSYSNPQTGTPIANPTAYTNTTPFAQTLGVMVTNNATGCKSWTKLDIRVLPIPTPRTTGIPSLGTQCAYNYTDPNNPLDVPLSVFNLTVNTTYIMNGDPNLILRYFRSYAEATAVPPVNEILNPTAAAVAGDVWIRVENTRTDYQGQHCFVMVKQTLTVNPRPTVATLPVYKICDDNSDGLAQFDLQPKIALLLGTSQLPANFTLTFHALQTEAQNGTNALPLLFTNTTPHSQTIYVRIVNNATGCTNEIGTLTLIVEDRARATGPQNFATCDNYGDPYDGIGKVDLTQFDGLILNGQDPATFVLSYFTNATDLANDTNALTLVQAQNYVTPAPSSAGVNPVLSTIYVKVTNTNNIYLPKCTDFTTINIKIERYPNPIIQTNNDYNYICVDYLTKKVVRPLTLDSQVTGDYTYVWYVKEGAAVPQVIPGATGATYTIENGDISVNDAVRTFSVKVISNSTLGCTTTSVGFDVYQSGPAAPIAGVSYTITNAFESNQIIEATVAGYGTYLYSLDDGPQQVSPKFENVSLGSHTLWVWDIEGGNQSCDPYTILDVETIDYPHFFTPNGDGFNDTWNITGLKSQPNTKIYIFDRNGKLLKQLSATSVNQNEGWDGTLNGAQLPSTDYWFTVDYIEKTLAKQFKAHFSLKR</sequence>
<name>G2YZY1_FLABF</name>
<dbReference type="GO" id="GO:0004553">
    <property type="term" value="F:hydrolase activity, hydrolyzing O-glycosyl compounds"/>
    <property type="evidence" value="ECO:0007669"/>
    <property type="project" value="UniProtKB-ARBA"/>
</dbReference>
<feature type="short sequence motif" description="'HIGH' region" evidence="12">
    <location>
        <begin position="43"/>
        <end position="53"/>
    </location>
</feature>
<comment type="domain">
    <text evidence="12">The C-terminal coiled-coil domain is crucial for aminoacylation activity.</text>
</comment>
<dbReference type="InterPro" id="IPR056573">
    <property type="entry name" value="Lectin_L-type_dom"/>
</dbReference>
<dbReference type="InterPro" id="IPR014729">
    <property type="entry name" value="Rossmann-like_a/b/a_fold"/>
</dbReference>
<comment type="caution">
    <text evidence="12">Lacks conserved residue(s) required for the propagation of feature annotation.</text>
</comment>
<feature type="domain" description="Valyl-tRNA synthetase tRNA-binding arm" evidence="15">
    <location>
        <begin position="821"/>
        <end position="885"/>
    </location>
</feature>
<dbReference type="GO" id="GO:0005524">
    <property type="term" value="F:ATP binding"/>
    <property type="evidence" value="ECO:0007669"/>
    <property type="project" value="UniProtKB-UniRule"/>
</dbReference>
<reference evidence="16 17" key="1">
    <citation type="journal article" date="2011" name="Appl. Environ. Microbiol.">
        <title>Complete genome sequence of the fish pathogen Flavobacterium branchiophilum.</title>
        <authorList>
            <consortium name="1:IP"/>
            <consortium name="Microbial Evolutionary Genomics,F-75015 Paris"/>
            <consortium name="France 2:CNRS"/>
            <consortium name="URA2171"/>
            <consortium name="F-75015 Paris,France 3:Unite de Virologie et Immunologie Mol."/>
            <consortium name="INRA,78352 Jouy en Josas Cedex"/>
            <consortium name="France. 4:Unite de Mathemathique"/>
            <consortium name="Informatique et Genome,INRA"/>
            <consortium name="78352 Jouy en Josas Cedex"/>
            <consortium name="France. 5:CEA/Genoscope"/>
            <consortium name="Evry"/>
            <consortium name="France"/>
            <person name="Touchon M."/>
            <person name="Barbier P."/>
            <person name="Bernardet J.F."/>
            <person name="Loux V."/>
            <person name="Vacherie B."/>
            <person name="Barbe V."/>
            <person name="Rocha E.P."/>
            <person name="Duchaud E."/>
        </authorList>
    </citation>
    <scope>NUCLEOTIDE SEQUENCE [LARGE SCALE GENOMIC DNA]</scope>
    <source>
        <strain evidence="16 17">FL-15</strain>
    </source>
</reference>
<comment type="similarity">
    <text evidence="11 12">Belongs to the class-I aminoacyl-tRNA synthetase family. ValS type 1 subfamily.</text>
</comment>
<evidence type="ECO:0000256" key="10">
    <source>
        <dbReference type="ARBA" id="ARBA00047552"/>
    </source>
</evidence>
<keyword evidence="7 12" id="KW-0648">Protein biosynthesis</keyword>
<dbReference type="SUPFAM" id="SSF50677">
    <property type="entry name" value="ValRS/IleRS/LeuRS editing domain"/>
    <property type="match status" value="1"/>
</dbReference>
<dbReference type="InterPro" id="IPR010978">
    <property type="entry name" value="tRNA-bd_arm"/>
</dbReference>
<dbReference type="STRING" id="1034807.FBFL15_1149"/>
<dbReference type="EMBL" id="FQ859183">
    <property type="protein sequence ID" value="CCB69237.1"/>
    <property type="molecule type" value="Genomic_DNA"/>
</dbReference>
<dbReference type="KEGG" id="fbr:FBFL15_1149"/>
<dbReference type="HAMAP" id="MF_02004">
    <property type="entry name" value="Val_tRNA_synth_type1"/>
    <property type="match status" value="1"/>
</dbReference>
<evidence type="ECO:0000256" key="4">
    <source>
        <dbReference type="ARBA" id="ARBA00022598"/>
    </source>
</evidence>
<dbReference type="NCBIfam" id="TIGR00422">
    <property type="entry name" value="valS"/>
    <property type="match status" value="1"/>
</dbReference>
<accession>G2YZY1</accession>